<protein>
    <submittedName>
        <fullName evidence="1">Uncharacterized protein</fullName>
    </submittedName>
</protein>
<dbReference type="EMBL" id="AYSL01000738">
    <property type="protein sequence ID" value="KTF07124.1"/>
    <property type="molecule type" value="Genomic_DNA"/>
</dbReference>
<comment type="caution">
    <text evidence="1">The sequence shown here is derived from an EMBL/GenBank/DDBJ whole genome shotgun (WGS) entry which is preliminary data.</text>
</comment>
<proteinExistence type="predicted"/>
<feature type="non-terminal residue" evidence="1">
    <location>
        <position position="1"/>
    </location>
</feature>
<evidence type="ECO:0000313" key="1">
    <source>
        <dbReference type="EMBL" id="KTF07124.1"/>
    </source>
</evidence>
<reference evidence="1" key="1">
    <citation type="submission" date="2013-11" db="EMBL/GenBank/DDBJ databases">
        <title>Microbial diversity, functional groups and degradation webs in Northern and Southern Mediterranean and Red Sea marine crude oil polluted sites.</title>
        <authorList>
            <person name="Daffonchio D."/>
            <person name="Mapelli F."/>
            <person name="Ferrer M."/>
            <person name="Richter M."/>
            <person name="Cherif A."/>
            <person name="Malkawi H.I."/>
            <person name="Yakimov M.M."/>
            <person name="Abdel-Fattah Y.R."/>
            <person name="Blaghen M."/>
            <person name="Golyshin P.N."/>
            <person name="Kalogerakis N."/>
            <person name="Boon N."/>
            <person name="Magagnini M."/>
            <person name="Fava F."/>
        </authorList>
    </citation>
    <scope>NUCLEOTIDE SEQUENCE</scope>
</reference>
<accession>A0A1B6NUH7</accession>
<sequence>QFLPAVEQDPLSYGAFVRRNLSVSEAAILCHEAA</sequence>
<dbReference type="AlphaFoldDB" id="A0A1B6NUH7"/>
<name>A0A1B6NUH7_9ZZZZ</name>
<organism evidence="1">
    <name type="scientific">marine sediment metagenome</name>
    <dbReference type="NCBI Taxonomy" id="412755"/>
    <lineage>
        <taxon>unclassified sequences</taxon>
        <taxon>metagenomes</taxon>
        <taxon>ecological metagenomes</taxon>
    </lineage>
</organism>
<gene>
    <name evidence="1" type="ORF">MGSAQ_001380</name>
</gene>